<keyword evidence="4" id="KW-0808">Transferase</keyword>
<dbReference type="SUPFAM" id="SSF53448">
    <property type="entry name" value="Nucleotide-diphospho-sugar transferases"/>
    <property type="match status" value="1"/>
</dbReference>
<keyword evidence="8" id="KW-1185">Reference proteome</keyword>
<dbReference type="Proteomes" id="UP000644727">
    <property type="component" value="Unassembled WGS sequence"/>
</dbReference>
<feature type="domain" description="Galactosyltransferase C-terminal" evidence="6">
    <location>
        <begin position="155"/>
        <end position="207"/>
    </location>
</feature>
<reference evidence="7 8" key="1">
    <citation type="submission" date="2020-10" db="EMBL/GenBank/DDBJ databases">
        <title>Draft genome and description of Brachybacterium epidermidis sp nov.</title>
        <authorList>
            <person name="Boxberger M."/>
            <person name="La Scola B."/>
        </authorList>
    </citation>
    <scope>NUCLEOTIDE SEQUENCE [LARGE SCALE GENOMIC DNA]</scope>
    <source>
        <strain evidence="7 8">Marseille-Q2903</strain>
    </source>
</reference>
<evidence type="ECO:0000259" key="6">
    <source>
        <dbReference type="Pfam" id="PF02709"/>
    </source>
</evidence>
<dbReference type="Pfam" id="PF02709">
    <property type="entry name" value="Glyco_transf_7C"/>
    <property type="match status" value="1"/>
</dbReference>
<dbReference type="RefSeq" id="WP_193865134.1">
    <property type="nucleotide sequence ID" value="NZ_JADEYR010000002.1"/>
</dbReference>
<dbReference type="Gene3D" id="3.90.550.10">
    <property type="entry name" value="Spore Coat Polysaccharide Biosynthesis Protein SpsA, Chain A"/>
    <property type="match status" value="1"/>
</dbReference>
<dbReference type="PANTHER" id="PTHR43179">
    <property type="entry name" value="RHAMNOSYLTRANSFERASE WBBL"/>
    <property type="match status" value="1"/>
</dbReference>
<evidence type="ECO:0000256" key="3">
    <source>
        <dbReference type="ARBA" id="ARBA00022676"/>
    </source>
</evidence>
<evidence type="ECO:0000256" key="4">
    <source>
        <dbReference type="ARBA" id="ARBA00022679"/>
    </source>
</evidence>
<protein>
    <submittedName>
        <fullName evidence="7">Glycosyltransferase family 2 protein</fullName>
    </submittedName>
</protein>
<dbReference type="PANTHER" id="PTHR43179:SF12">
    <property type="entry name" value="GALACTOFURANOSYLTRANSFERASE GLFT2"/>
    <property type="match status" value="1"/>
</dbReference>
<evidence type="ECO:0000256" key="1">
    <source>
        <dbReference type="ARBA" id="ARBA00004776"/>
    </source>
</evidence>
<evidence type="ECO:0000313" key="7">
    <source>
        <dbReference type="EMBL" id="MBE9403400.1"/>
    </source>
</evidence>
<evidence type="ECO:0000313" key="8">
    <source>
        <dbReference type="Proteomes" id="UP000644727"/>
    </source>
</evidence>
<sequence length="317" mass="33591">MTYDPVASIIVPSYRGVGRLPQLLDSLAAQNDGTPPFEVIVVVDGVDDGSVALLEAESRFALRSIIFPENRGRVAALNAGFEAARGGVLIRCDDDLVVPSGYVAAHVEAHTSGGAVGVVGPTRDVHAPSAYARAYGEDAAKRSFAHVLSRSPADGWRLWAASCSITRETWESIGTYDDRYKGYGWEDVDYGYRLHAAGLPIKVVEAATADHHGSARTTRARSVKAFEAGVARATFRKLHPEAPIGAPAAGKGLWGAAVRLTASSLRSSRAVDRGARWVDRILPLVPTPVGRKLVALAVEGADLAGAARSSEDDGRNR</sequence>
<proteinExistence type="inferred from homology"/>
<dbReference type="InterPro" id="IPR001173">
    <property type="entry name" value="Glyco_trans_2-like"/>
</dbReference>
<dbReference type="InterPro" id="IPR029044">
    <property type="entry name" value="Nucleotide-diphossugar_trans"/>
</dbReference>
<evidence type="ECO:0000256" key="2">
    <source>
        <dbReference type="ARBA" id="ARBA00006739"/>
    </source>
</evidence>
<dbReference type="InterPro" id="IPR027791">
    <property type="entry name" value="Galactosyl_T_C"/>
</dbReference>
<comment type="similarity">
    <text evidence="2">Belongs to the glycosyltransferase 2 family.</text>
</comment>
<gene>
    <name evidence="7" type="ORF">IOE58_04055</name>
</gene>
<keyword evidence="3" id="KW-0328">Glycosyltransferase</keyword>
<dbReference type="Pfam" id="PF00535">
    <property type="entry name" value="Glycos_transf_2"/>
    <property type="match status" value="1"/>
</dbReference>
<comment type="pathway">
    <text evidence="1">Cell wall biogenesis; cell wall polysaccharide biosynthesis.</text>
</comment>
<comment type="caution">
    <text evidence="7">The sequence shown here is derived from an EMBL/GenBank/DDBJ whole genome shotgun (WGS) entry which is preliminary data.</text>
</comment>
<evidence type="ECO:0000259" key="5">
    <source>
        <dbReference type="Pfam" id="PF00535"/>
    </source>
</evidence>
<dbReference type="EMBL" id="JADEYR010000002">
    <property type="protein sequence ID" value="MBE9403400.1"/>
    <property type="molecule type" value="Genomic_DNA"/>
</dbReference>
<accession>A0ABR9VYX5</accession>
<feature type="domain" description="Glycosyltransferase 2-like" evidence="5">
    <location>
        <begin position="8"/>
        <end position="123"/>
    </location>
</feature>
<organism evidence="7 8">
    <name type="scientific">Brachybacterium epidermidis</name>
    <dbReference type="NCBI Taxonomy" id="2781983"/>
    <lineage>
        <taxon>Bacteria</taxon>
        <taxon>Bacillati</taxon>
        <taxon>Actinomycetota</taxon>
        <taxon>Actinomycetes</taxon>
        <taxon>Micrococcales</taxon>
        <taxon>Dermabacteraceae</taxon>
        <taxon>Brachybacterium</taxon>
    </lineage>
</organism>
<name>A0ABR9VYX5_9MICO</name>